<feature type="repeat" description="WD" evidence="7">
    <location>
        <begin position="193"/>
        <end position="225"/>
    </location>
</feature>
<evidence type="ECO:0000256" key="7">
    <source>
        <dbReference type="PROSITE-ProRule" id="PRU00221"/>
    </source>
</evidence>
<evidence type="ECO:0000256" key="4">
    <source>
        <dbReference type="ARBA" id="ARBA00022574"/>
    </source>
</evidence>
<keyword evidence="2" id="KW-0690">Ribosome biogenesis</keyword>
<evidence type="ECO:0000256" key="3">
    <source>
        <dbReference type="ARBA" id="ARBA00022552"/>
    </source>
</evidence>
<evidence type="ECO:0000259" key="8">
    <source>
        <dbReference type="Pfam" id="PF08154"/>
    </source>
</evidence>
<dbReference type="HAMAP" id="MF_03029">
    <property type="entry name" value="WDR12"/>
    <property type="match status" value="1"/>
</dbReference>
<sequence length="438" mass="49201">SSETDKTQIQIQFITKQPQYSVPDIPYAVPSAISIQELNSLINQLIKESDVQNEIQKSIEFDFLAADEFIRTTLGEHISVHGLSTETILSVEYVERLPAPHPFDCLLHDDWVSAVHSTDKWILSGCYDNTLHLWTAKGKHLMTIPGHTGAVKAVSWVSSRDDITTFVSASRDQTLLLWEWNTNENTVECVQTCKGHAEAVECVGVSEDKQKFASGGWDNMLKIWSTTMGGEEECEDNQDDVESDAKKFKNDGKSQIKTPRVTLKGHKEALTSVCWIDNHDLVTCSMDHTLRLWDTEMSTTTREIAGNKAFFDVHVSPISKLLVTASSDKYIRMYDSRSTEGTVCKLTFTSHQAWVTTVRWSTTDENLFISGSYDHQVKLWDTRSTKVPMFDLSGHEDNVLCCDWTNPSLILSGGSDNSLRIFKASTLNKKSSKIEESG</sequence>
<evidence type="ECO:0000256" key="6">
    <source>
        <dbReference type="ARBA" id="ARBA00023242"/>
    </source>
</evidence>
<reference evidence="9" key="1">
    <citation type="journal article" date="2014" name="PLoS Negl. Trop. Dis.">
        <title>An updated insight into the Sialotranscriptome of Triatoma infestans: developmental stage and geographic variations.</title>
        <authorList>
            <person name="Schwarz A."/>
            <person name="Medrano-Mercado N."/>
            <person name="Schaub G.A."/>
            <person name="Struchiner C.J."/>
            <person name="Bargues M.D."/>
            <person name="Levy M.Z."/>
            <person name="Ribeiro J.M."/>
        </authorList>
    </citation>
    <scope>NUCLEOTIDE SEQUENCE</scope>
    <source>
        <strain evidence="9">Chile</strain>
        <tissue evidence="9">Salivary glands</tissue>
    </source>
</reference>
<dbReference type="InterPro" id="IPR001680">
    <property type="entry name" value="WD40_rpt"/>
</dbReference>
<dbReference type="FunFam" id="2.130.10.10:FF:001898">
    <property type="entry name" value="Ribosome biogenesis protein WDR12 homolog"/>
    <property type="match status" value="1"/>
</dbReference>
<dbReference type="SUPFAM" id="SSF50978">
    <property type="entry name" value="WD40 repeat-like"/>
    <property type="match status" value="1"/>
</dbReference>
<dbReference type="SMART" id="SM00320">
    <property type="entry name" value="WD40"/>
    <property type="match status" value="7"/>
</dbReference>
<feature type="repeat" description="WD" evidence="7">
    <location>
        <begin position="263"/>
        <end position="303"/>
    </location>
</feature>
<protein>
    <submittedName>
        <fullName evidence="9">Putative microtubule binding protein ytm1</fullName>
    </submittedName>
</protein>
<dbReference type="AlphaFoldDB" id="A0A023F2S6"/>
<feature type="repeat" description="WD" evidence="7">
    <location>
        <begin position="348"/>
        <end position="390"/>
    </location>
</feature>
<dbReference type="Pfam" id="PF08154">
    <property type="entry name" value="NLE"/>
    <property type="match status" value="1"/>
</dbReference>
<evidence type="ECO:0000256" key="2">
    <source>
        <dbReference type="ARBA" id="ARBA00022517"/>
    </source>
</evidence>
<comment type="subcellular location">
    <subcellularLocation>
        <location evidence="1">Nucleus</location>
        <location evidence="1">Nucleolus</location>
    </subcellularLocation>
</comment>
<dbReference type="InterPro" id="IPR028599">
    <property type="entry name" value="WDR12/Ytm1"/>
</dbReference>
<dbReference type="InterPro" id="IPR012972">
    <property type="entry name" value="NLE"/>
</dbReference>
<feature type="domain" description="NLE" evidence="8">
    <location>
        <begin position="9"/>
        <end position="78"/>
    </location>
</feature>
<dbReference type="InterPro" id="IPR015943">
    <property type="entry name" value="WD40/YVTN_repeat-like_dom_sf"/>
</dbReference>
<organism evidence="9">
    <name type="scientific">Triatoma infestans</name>
    <name type="common">Assassin bug</name>
    <dbReference type="NCBI Taxonomy" id="30076"/>
    <lineage>
        <taxon>Eukaryota</taxon>
        <taxon>Metazoa</taxon>
        <taxon>Ecdysozoa</taxon>
        <taxon>Arthropoda</taxon>
        <taxon>Hexapoda</taxon>
        <taxon>Insecta</taxon>
        <taxon>Pterygota</taxon>
        <taxon>Neoptera</taxon>
        <taxon>Paraneoptera</taxon>
        <taxon>Hemiptera</taxon>
        <taxon>Heteroptera</taxon>
        <taxon>Panheteroptera</taxon>
        <taxon>Cimicomorpha</taxon>
        <taxon>Reduviidae</taxon>
        <taxon>Triatominae</taxon>
        <taxon>Triatoma</taxon>
    </lineage>
</organism>
<name>A0A023F2S6_TRIIF</name>
<keyword evidence="6" id="KW-0539">Nucleus</keyword>
<feature type="repeat" description="WD" evidence="7">
    <location>
        <begin position="392"/>
        <end position="432"/>
    </location>
</feature>
<keyword evidence="4 7" id="KW-0853">WD repeat</keyword>
<dbReference type="PRINTS" id="PR00320">
    <property type="entry name" value="GPROTEINBRPT"/>
</dbReference>
<dbReference type="Pfam" id="PF00400">
    <property type="entry name" value="WD40"/>
    <property type="match status" value="7"/>
</dbReference>
<evidence type="ECO:0000256" key="5">
    <source>
        <dbReference type="ARBA" id="ARBA00022737"/>
    </source>
</evidence>
<dbReference type="InterPro" id="IPR020472">
    <property type="entry name" value="WD40_PAC1"/>
</dbReference>
<dbReference type="PROSITE" id="PS50082">
    <property type="entry name" value="WD_REPEATS_2"/>
    <property type="match status" value="5"/>
</dbReference>
<evidence type="ECO:0000313" key="9">
    <source>
        <dbReference type="EMBL" id="JAC15493.1"/>
    </source>
</evidence>
<dbReference type="GO" id="GO:0006364">
    <property type="term" value="P:rRNA processing"/>
    <property type="evidence" value="ECO:0007669"/>
    <property type="project" value="UniProtKB-KW"/>
</dbReference>
<keyword evidence="3" id="KW-0698">rRNA processing</keyword>
<evidence type="ECO:0000256" key="1">
    <source>
        <dbReference type="ARBA" id="ARBA00004604"/>
    </source>
</evidence>
<dbReference type="EMBL" id="GBBI01003219">
    <property type="protein sequence ID" value="JAC15493.1"/>
    <property type="molecule type" value="mRNA"/>
</dbReference>
<dbReference type="GO" id="GO:0005730">
    <property type="term" value="C:nucleolus"/>
    <property type="evidence" value="ECO:0007669"/>
    <property type="project" value="UniProtKB-SubCell"/>
</dbReference>
<dbReference type="PANTHER" id="PTHR19855:SF11">
    <property type="entry name" value="RIBOSOME BIOGENESIS PROTEIN WDR12"/>
    <property type="match status" value="1"/>
</dbReference>
<dbReference type="InterPro" id="IPR036322">
    <property type="entry name" value="WD40_repeat_dom_sf"/>
</dbReference>
<dbReference type="CDD" id="cd00200">
    <property type="entry name" value="WD40"/>
    <property type="match status" value="1"/>
</dbReference>
<feature type="non-terminal residue" evidence="9">
    <location>
        <position position="1"/>
    </location>
</feature>
<dbReference type="PROSITE" id="PS50294">
    <property type="entry name" value="WD_REPEATS_REGION"/>
    <property type="match status" value="3"/>
</dbReference>
<dbReference type="PROSITE" id="PS00678">
    <property type="entry name" value="WD_REPEATS_1"/>
    <property type="match status" value="1"/>
</dbReference>
<keyword evidence="5" id="KW-0677">Repeat</keyword>
<dbReference type="PANTHER" id="PTHR19855">
    <property type="entry name" value="WD40 REPEAT PROTEIN 12, 37"/>
    <property type="match status" value="1"/>
</dbReference>
<dbReference type="InterPro" id="IPR019775">
    <property type="entry name" value="WD40_repeat_CS"/>
</dbReference>
<accession>A0A023F2S6</accession>
<dbReference type="Gene3D" id="2.130.10.10">
    <property type="entry name" value="YVTN repeat-like/Quinoprotein amine dehydrogenase"/>
    <property type="match status" value="3"/>
</dbReference>
<proteinExistence type="evidence at transcript level"/>
<feature type="repeat" description="WD" evidence="7">
    <location>
        <begin position="144"/>
        <end position="188"/>
    </location>
</feature>